<comment type="caution">
    <text evidence="5">The sequence shown here is derived from an EMBL/GenBank/DDBJ whole genome shotgun (WGS) entry which is preliminary data.</text>
</comment>
<dbReference type="InterPro" id="IPR045006">
    <property type="entry name" value="CHLI-like"/>
</dbReference>
<dbReference type="Gene3D" id="3.30.230.10">
    <property type="match status" value="1"/>
</dbReference>
<dbReference type="EMBL" id="JAMQGP010000001">
    <property type="protein sequence ID" value="MCM2678203.1"/>
    <property type="molecule type" value="Genomic_DNA"/>
</dbReference>
<dbReference type="NCBIfam" id="NF007365">
    <property type="entry name" value="PRK09862.1"/>
    <property type="match status" value="1"/>
</dbReference>
<keyword evidence="2" id="KW-0547">Nucleotide-binding</keyword>
<name>A0AA42B5Y4_9GAMM</name>
<dbReference type="InterPro" id="IPR027417">
    <property type="entry name" value="P-loop_NTPase"/>
</dbReference>
<dbReference type="Pfam" id="PF13335">
    <property type="entry name" value="Mg_chelatase_C"/>
    <property type="match status" value="1"/>
</dbReference>
<dbReference type="GO" id="GO:0005524">
    <property type="term" value="F:ATP binding"/>
    <property type="evidence" value="ECO:0007669"/>
    <property type="project" value="UniProtKB-KW"/>
</dbReference>
<evidence type="ECO:0000259" key="4">
    <source>
        <dbReference type="SMART" id="SM00382"/>
    </source>
</evidence>
<dbReference type="Proteomes" id="UP001165393">
    <property type="component" value="Unassembled WGS sequence"/>
</dbReference>
<dbReference type="AlphaFoldDB" id="A0AA42B5Y4"/>
<dbReference type="GO" id="GO:0003677">
    <property type="term" value="F:DNA binding"/>
    <property type="evidence" value="ECO:0007669"/>
    <property type="project" value="InterPro"/>
</dbReference>
<dbReference type="SUPFAM" id="SSF52540">
    <property type="entry name" value="P-loop containing nucleoside triphosphate hydrolases"/>
    <property type="match status" value="1"/>
</dbReference>
<organism evidence="5 6">
    <name type="scientific">Echinimonas agarilytica</name>
    <dbReference type="NCBI Taxonomy" id="1215918"/>
    <lineage>
        <taxon>Bacteria</taxon>
        <taxon>Pseudomonadati</taxon>
        <taxon>Pseudomonadota</taxon>
        <taxon>Gammaproteobacteria</taxon>
        <taxon>Alteromonadales</taxon>
        <taxon>Echinimonadaceae</taxon>
        <taxon>Echinimonas</taxon>
    </lineage>
</organism>
<dbReference type="SUPFAM" id="SSF54211">
    <property type="entry name" value="Ribosomal protein S5 domain 2-like"/>
    <property type="match status" value="1"/>
</dbReference>
<dbReference type="InterPro" id="IPR014721">
    <property type="entry name" value="Ribsml_uS5_D2-typ_fold_subgr"/>
</dbReference>
<reference evidence="5 6" key="1">
    <citation type="journal article" date="2013" name="Antonie Van Leeuwenhoek">
        <title>Echinimonas agarilytica gen. nov., sp. nov., a new gammaproteobacterium isolated from the sea urchin Strongylocentrotus intermedius.</title>
        <authorList>
            <person name="Nedashkovskaya O.I."/>
            <person name="Stenkova A.M."/>
            <person name="Zhukova N.V."/>
            <person name="Van Trappen S."/>
            <person name="Lee J.S."/>
            <person name="Kim S.B."/>
        </authorList>
    </citation>
    <scope>NUCLEOTIDE SEQUENCE [LARGE SCALE GENOMIC DNA]</scope>
    <source>
        <strain evidence="5 6">KMM 6351</strain>
    </source>
</reference>
<dbReference type="NCBIfam" id="TIGR00368">
    <property type="entry name" value="YifB family Mg chelatase-like AAA ATPase"/>
    <property type="match status" value="1"/>
</dbReference>
<protein>
    <submittedName>
        <fullName evidence="5">YifB family Mg chelatase-like AAA ATPase</fullName>
    </submittedName>
</protein>
<dbReference type="InterPro" id="IPR020568">
    <property type="entry name" value="Ribosomal_Su5_D2-typ_SF"/>
</dbReference>
<evidence type="ECO:0000313" key="5">
    <source>
        <dbReference type="EMBL" id="MCM2678203.1"/>
    </source>
</evidence>
<proteinExistence type="inferred from homology"/>
<dbReference type="Pfam" id="PF01078">
    <property type="entry name" value="Mg_chelatase"/>
    <property type="match status" value="1"/>
</dbReference>
<dbReference type="InterPro" id="IPR004482">
    <property type="entry name" value="Mg_chelat-rel"/>
</dbReference>
<dbReference type="SMART" id="SM00382">
    <property type="entry name" value="AAA"/>
    <property type="match status" value="1"/>
</dbReference>
<evidence type="ECO:0000256" key="1">
    <source>
        <dbReference type="ARBA" id="ARBA00006354"/>
    </source>
</evidence>
<dbReference type="RefSeq" id="WP_251259524.1">
    <property type="nucleotide sequence ID" value="NZ_JAMQGP010000001.1"/>
</dbReference>
<dbReference type="PRINTS" id="PR01657">
    <property type="entry name" value="MCMFAMILY"/>
</dbReference>
<dbReference type="InterPro" id="IPR000523">
    <property type="entry name" value="Mg_chelatse_chII-like_cat_dom"/>
</dbReference>
<dbReference type="PANTHER" id="PTHR32039:SF7">
    <property type="entry name" value="COMPETENCE PROTEIN COMM"/>
    <property type="match status" value="1"/>
</dbReference>
<dbReference type="Gene3D" id="3.40.50.300">
    <property type="entry name" value="P-loop containing nucleotide triphosphate hydrolases"/>
    <property type="match status" value="1"/>
</dbReference>
<comment type="similarity">
    <text evidence="1">Belongs to the Mg-chelatase subunits D/I family. ComM subfamily.</text>
</comment>
<gene>
    <name evidence="5" type="ORF">NAF29_00765</name>
</gene>
<evidence type="ECO:0000313" key="6">
    <source>
        <dbReference type="Proteomes" id="UP001165393"/>
    </source>
</evidence>
<keyword evidence="3" id="KW-0067">ATP-binding</keyword>
<dbReference type="Pfam" id="PF13541">
    <property type="entry name" value="ChlI"/>
    <property type="match status" value="1"/>
</dbReference>
<dbReference type="InterPro" id="IPR025158">
    <property type="entry name" value="Mg_chelat-rel_C"/>
</dbReference>
<dbReference type="InterPro" id="IPR001208">
    <property type="entry name" value="MCM_dom"/>
</dbReference>
<evidence type="ECO:0000256" key="3">
    <source>
        <dbReference type="ARBA" id="ARBA00022840"/>
    </source>
</evidence>
<keyword evidence="6" id="KW-1185">Reference proteome</keyword>
<evidence type="ECO:0000256" key="2">
    <source>
        <dbReference type="ARBA" id="ARBA00022741"/>
    </source>
</evidence>
<sequence>MDLAVILSRAVVGMQSPLVSVEVHLSNGLPAFSIVGLPETSVKESKERVRSALINAGFDFPAKRITVNLAPADLPKEGGRFDLPIAIGILVASGQCKSEQIAQAEFTGELALSGELRPVQGVIPIVLAAQNAKRLLILPEANGAEAALIEAQNCRTSHHLLSVTAWLNGQHQLDFANAQASESAAHSHSANIPDMQDVIGQHQAKRALMIAAAGQHHLLFYGPPGTGKTMLASRLPGILPSMTEAEALQSASVYSISHQGFNAEQWRRRPFRAPHHSSSAVALVGGGSHPKPGEISLAHQGVLFLDELPEFDRKVLDMLRQPLESGTVTISRAARQLDFPARFQLIAAMNPSPCGNWGNPNVPCRSTPDEIRRYLNKLSGPLLDRFDISLEVPSIPPEQLHQGKADGLNSAQIRQQIEAARAIQIQRQGSPNSQLSGQQLQHVCSLDTEQLQFLQKVVIQFGLSARAHQRILKVARTIADIEQHPRITQKHLSEAVGYRAIDRLMRQLAS</sequence>
<dbReference type="PANTHER" id="PTHR32039">
    <property type="entry name" value="MAGNESIUM-CHELATASE SUBUNIT CHLI"/>
    <property type="match status" value="1"/>
</dbReference>
<feature type="domain" description="AAA+ ATPase" evidence="4">
    <location>
        <begin position="214"/>
        <end position="396"/>
    </location>
</feature>
<dbReference type="InterPro" id="IPR003593">
    <property type="entry name" value="AAA+_ATPase"/>
</dbReference>
<accession>A0AA42B5Y4</accession>